<reference evidence="1 2" key="1">
    <citation type="submission" date="2014-11" db="EMBL/GenBank/DDBJ databases">
        <title>Draft genome sequence of Kirrobacter mercurialis.</title>
        <authorList>
            <person name="Coil D.A."/>
            <person name="Eisen J.A."/>
        </authorList>
    </citation>
    <scope>NUCLEOTIDE SEQUENCE [LARGE SCALE GENOMIC DNA]</scope>
    <source>
        <strain evidence="1 2">Coronado</strain>
    </source>
</reference>
<protein>
    <submittedName>
        <fullName evidence="1">Uncharacterized protein</fullName>
    </submittedName>
</protein>
<sequence>MVGPPKNLSDLRRIEAQVRVTCTSCKATEVWELDALITEVGNNGGNTDWHTARYAVKCPRRCASPIISLLPIPFGKQHARSQAHRHALINLSLQILREAAGRSPVQAVGTIEVRLALHVLRPFVKDPQLLAEFWKAATVEPRHPWTSCHLPYRRIAQRLMERGAPVEQQNQP</sequence>
<evidence type="ECO:0000313" key="1">
    <source>
        <dbReference type="EMBL" id="KHL24118.1"/>
    </source>
</evidence>
<dbReference type="Proteomes" id="UP000030988">
    <property type="component" value="Unassembled WGS sequence"/>
</dbReference>
<comment type="caution">
    <text evidence="1">The sequence shown here is derived from an EMBL/GenBank/DDBJ whole genome shotgun (WGS) entry which is preliminary data.</text>
</comment>
<evidence type="ECO:0000313" key="2">
    <source>
        <dbReference type="Proteomes" id="UP000030988"/>
    </source>
</evidence>
<dbReference type="EMBL" id="JTDN01000005">
    <property type="protein sequence ID" value="KHL24118.1"/>
    <property type="molecule type" value="Genomic_DNA"/>
</dbReference>
<accession>A0A0B2BWT7</accession>
<keyword evidence="2" id="KW-1185">Reference proteome</keyword>
<dbReference type="AlphaFoldDB" id="A0A0B2BWT7"/>
<proteinExistence type="predicted"/>
<name>A0A0B2BWT7_9SPHN</name>
<gene>
    <name evidence="1" type="ORF">PK98_15660</name>
</gene>
<dbReference type="OrthoDB" id="7560532at2"/>
<organism evidence="1 2">
    <name type="scientific">Croceibacterium mercuriale</name>
    <dbReference type="NCBI Taxonomy" id="1572751"/>
    <lineage>
        <taxon>Bacteria</taxon>
        <taxon>Pseudomonadati</taxon>
        <taxon>Pseudomonadota</taxon>
        <taxon>Alphaproteobacteria</taxon>
        <taxon>Sphingomonadales</taxon>
        <taxon>Erythrobacteraceae</taxon>
        <taxon>Croceibacterium</taxon>
    </lineage>
</organism>
<dbReference type="RefSeq" id="WP_039098007.1">
    <property type="nucleotide sequence ID" value="NZ_JTDN01000005.1"/>
</dbReference>
<dbReference type="STRING" id="1572751.PK98_15660"/>